<dbReference type="Pfam" id="PF09832">
    <property type="entry name" value="DUF2059"/>
    <property type="match status" value="1"/>
</dbReference>
<feature type="domain" description="DUF2059" evidence="2">
    <location>
        <begin position="93"/>
        <end position="149"/>
    </location>
</feature>
<sequence>MKIKLLVPAILLSIVTIFNGVAFAQTPKSPIAPTTNTQEIEKTNNIRQLLKITGAENLSRQIMLQLVDSIKPQYPQVPQKAWDTFLAELKPNEMINELIPVYAKYFTNEEIKQMIAFYETPLGKKTISVLPQISQESTEIGQKYGIAAAKRALQKLEAEGYLRRRP</sequence>
<evidence type="ECO:0000256" key="1">
    <source>
        <dbReference type="SAM" id="SignalP"/>
    </source>
</evidence>
<comment type="caution">
    <text evidence="3">The sequence shown here is derived from an EMBL/GenBank/DDBJ whole genome shotgun (WGS) entry which is preliminary data.</text>
</comment>
<dbReference type="InterPro" id="IPR018637">
    <property type="entry name" value="DUF2059"/>
</dbReference>
<evidence type="ECO:0000313" key="4">
    <source>
        <dbReference type="Proteomes" id="UP001165986"/>
    </source>
</evidence>
<evidence type="ECO:0000313" key="3">
    <source>
        <dbReference type="EMBL" id="MBD6615664.1"/>
    </source>
</evidence>
<proteinExistence type="predicted"/>
<name>A0AA40SUS6_9NOST</name>
<reference evidence="3" key="1">
    <citation type="submission" date="2019-07" db="EMBL/GenBank/DDBJ databases">
        <title>Toxilogical consequences of a new and cryptic species of cyanobacteria (Komarekiella delphini-convector) recovered from the epidermis of a bottlenose dolphin and 1500 ft. in the air.</title>
        <authorList>
            <person name="Brown A.O."/>
            <person name="Dvorak P."/>
            <person name="Villanueva C.D."/>
            <person name="Foss A.J."/>
            <person name="Garvey A.D."/>
            <person name="Gibson Q.A."/>
            <person name="Johansen J.R."/>
            <person name="Casamatta D.A."/>
        </authorList>
    </citation>
    <scope>NUCLEOTIDE SEQUENCE</scope>
    <source>
        <strain evidence="3">SJRDD-AB1</strain>
    </source>
</reference>
<dbReference type="RefSeq" id="WP_191756909.1">
    <property type="nucleotide sequence ID" value="NZ_VJXY01000005.1"/>
</dbReference>
<keyword evidence="1" id="KW-0732">Signal</keyword>
<keyword evidence="4" id="KW-1185">Reference proteome</keyword>
<organism evidence="3 4">
    <name type="scientific">Komarekiella delphini-convector SJRDD-AB1</name>
    <dbReference type="NCBI Taxonomy" id="2593771"/>
    <lineage>
        <taxon>Bacteria</taxon>
        <taxon>Bacillati</taxon>
        <taxon>Cyanobacteriota</taxon>
        <taxon>Cyanophyceae</taxon>
        <taxon>Nostocales</taxon>
        <taxon>Nostocaceae</taxon>
        <taxon>Komarekiella</taxon>
        <taxon>Komarekiella delphini-convector</taxon>
    </lineage>
</organism>
<dbReference type="EMBL" id="VJXY01000005">
    <property type="protein sequence ID" value="MBD6615664.1"/>
    <property type="molecule type" value="Genomic_DNA"/>
</dbReference>
<gene>
    <name evidence="3" type="ORF">FNW02_07395</name>
</gene>
<feature type="signal peptide" evidence="1">
    <location>
        <begin position="1"/>
        <end position="24"/>
    </location>
</feature>
<protein>
    <submittedName>
        <fullName evidence="3">DUF2059 domain-containing protein</fullName>
    </submittedName>
</protein>
<evidence type="ECO:0000259" key="2">
    <source>
        <dbReference type="Pfam" id="PF09832"/>
    </source>
</evidence>
<dbReference type="Proteomes" id="UP001165986">
    <property type="component" value="Unassembled WGS sequence"/>
</dbReference>
<dbReference type="AlphaFoldDB" id="A0AA40SUS6"/>
<accession>A0AA40SUS6</accession>
<feature type="chain" id="PRO_5041348228" evidence="1">
    <location>
        <begin position="25"/>
        <end position="166"/>
    </location>
</feature>